<organism evidence="1 2">
    <name type="scientific">Champsocephalus esox</name>
    <name type="common">pike icefish</name>
    <dbReference type="NCBI Taxonomy" id="159716"/>
    <lineage>
        <taxon>Eukaryota</taxon>
        <taxon>Metazoa</taxon>
        <taxon>Chordata</taxon>
        <taxon>Craniata</taxon>
        <taxon>Vertebrata</taxon>
        <taxon>Euteleostomi</taxon>
        <taxon>Actinopterygii</taxon>
        <taxon>Neopterygii</taxon>
        <taxon>Teleostei</taxon>
        <taxon>Neoteleostei</taxon>
        <taxon>Acanthomorphata</taxon>
        <taxon>Eupercaria</taxon>
        <taxon>Perciformes</taxon>
        <taxon>Notothenioidei</taxon>
        <taxon>Channichthyidae</taxon>
        <taxon>Champsocephalus</taxon>
    </lineage>
</organism>
<proteinExistence type="predicted"/>
<gene>
    <name evidence="1" type="ORF">CesoFtcFv8_001706</name>
</gene>
<dbReference type="Proteomes" id="UP001335648">
    <property type="component" value="Unassembled WGS sequence"/>
</dbReference>
<dbReference type="EMBL" id="JAULUE010002047">
    <property type="protein sequence ID" value="KAK5911767.1"/>
    <property type="molecule type" value="Genomic_DNA"/>
</dbReference>
<reference evidence="1 2" key="1">
    <citation type="journal article" date="2023" name="Mol. Biol. Evol.">
        <title>Genomics of Secondarily Temperate Adaptation in the Only Non-Antarctic Icefish.</title>
        <authorList>
            <person name="Rivera-Colon A.G."/>
            <person name="Rayamajhi N."/>
            <person name="Minhas B.F."/>
            <person name="Madrigal G."/>
            <person name="Bilyk K.T."/>
            <person name="Yoon V."/>
            <person name="Hune M."/>
            <person name="Gregory S."/>
            <person name="Cheng C.H.C."/>
            <person name="Catchen J.M."/>
        </authorList>
    </citation>
    <scope>NUCLEOTIDE SEQUENCE [LARGE SCALE GENOMIC DNA]</scope>
    <source>
        <strain evidence="1">JC2023a</strain>
    </source>
</reference>
<protein>
    <submittedName>
        <fullName evidence="1">Uncharacterized protein</fullName>
    </submittedName>
</protein>
<comment type="caution">
    <text evidence="1">The sequence shown here is derived from an EMBL/GenBank/DDBJ whole genome shotgun (WGS) entry which is preliminary data.</text>
</comment>
<keyword evidence="2" id="KW-1185">Reference proteome</keyword>
<name>A0AAN8HDZ8_9TELE</name>
<sequence length="79" mass="9043">MGDTIFFLPQINCTCRKTWSIGLGDLVESGYWPVTVNFETLYAVDLFTTYKDLKITAPGMSRQACQHARTSYKALRSEW</sequence>
<evidence type="ECO:0000313" key="1">
    <source>
        <dbReference type="EMBL" id="KAK5911767.1"/>
    </source>
</evidence>
<accession>A0AAN8HDZ8</accession>
<dbReference type="AlphaFoldDB" id="A0AAN8HDZ8"/>
<evidence type="ECO:0000313" key="2">
    <source>
        <dbReference type="Proteomes" id="UP001335648"/>
    </source>
</evidence>